<feature type="domain" description="ABC transporter" evidence="7">
    <location>
        <begin position="3"/>
        <end position="234"/>
    </location>
</feature>
<dbReference type="InterPro" id="IPR012340">
    <property type="entry name" value="NA-bd_OB-fold"/>
</dbReference>
<dbReference type="InterPro" id="IPR027417">
    <property type="entry name" value="P-loop_NTPase"/>
</dbReference>
<evidence type="ECO:0000256" key="3">
    <source>
        <dbReference type="ARBA" id="ARBA00022741"/>
    </source>
</evidence>
<evidence type="ECO:0000256" key="2">
    <source>
        <dbReference type="ARBA" id="ARBA00022475"/>
    </source>
</evidence>
<dbReference type="InterPro" id="IPR003593">
    <property type="entry name" value="AAA+_ATPase"/>
</dbReference>
<dbReference type="InterPro" id="IPR013611">
    <property type="entry name" value="Transp-assoc_OB_typ2"/>
</dbReference>
<keyword evidence="1" id="KW-0813">Transport</keyword>
<accession>A0A1K2HGD7</accession>
<evidence type="ECO:0000313" key="9">
    <source>
        <dbReference type="Proteomes" id="UP000186513"/>
    </source>
</evidence>
<dbReference type="AlphaFoldDB" id="A0A1K2HGD7"/>
<keyword evidence="3" id="KW-0547">Nucleotide-binding</keyword>
<evidence type="ECO:0000256" key="6">
    <source>
        <dbReference type="ARBA" id="ARBA00023136"/>
    </source>
</evidence>
<organism evidence="8 9">
    <name type="scientific">Chitinimonas taiwanensis DSM 18899</name>
    <dbReference type="NCBI Taxonomy" id="1121279"/>
    <lineage>
        <taxon>Bacteria</taxon>
        <taxon>Pseudomonadati</taxon>
        <taxon>Pseudomonadota</taxon>
        <taxon>Betaproteobacteria</taxon>
        <taxon>Neisseriales</taxon>
        <taxon>Chitinibacteraceae</taxon>
        <taxon>Chitinimonas</taxon>
    </lineage>
</organism>
<dbReference type="Gene3D" id="2.40.50.140">
    <property type="entry name" value="Nucleic acid-binding proteins"/>
    <property type="match status" value="1"/>
</dbReference>
<dbReference type="GO" id="GO:0055052">
    <property type="term" value="C:ATP-binding cassette (ABC) transporter complex, substrate-binding subunit-containing"/>
    <property type="evidence" value="ECO:0007669"/>
    <property type="project" value="TreeGrafter"/>
</dbReference>
<dbReference type="PROSITE" id="PS50893">
    <property type="entry name" value="ABC_TRANSPORTER_2"/>
    <property type="match status" value="1"/>
</dbReference>
<dbReference type="PANTHER" id="PTHR43875">
    <property type="entry name" value="MALTODEXTRIN IMPORT ATP-BINDING PROTEIN MSMX"/>
    <property type="match status" value="1"/>
</dbReference>
<dbReference type="Gene3D" id="3.40.50.300">
    <property type="entry name" value="P-loop containing nucleotide triphosphate hydrolases"/>
    <property type="match status" value="1"/>
</dbReference>
<evidence type="ECO:0000256" key="4">
    <source>
        <dbReference type="ARBA" id="ARBA00022840"/>
    </source>
</evidence>
<dbReference type="OrthoDB" id="5298774at2"/>
<reference evidence="8 9" key="1">
    <citation type="submission" date="2016-11" db="EMBL/GenBank/DDBJ databases">
        <authorList>
            <person name="Jaros S."/>
            <person name="Januszkiewicz K."/>
            <person name="Wedrychowicz H."/>
        </authorList>
    </citation>
    <scope>NUCLEOTIDE SEQUENCE [LARGE SCALE GENOMIC DNA]</scope>
    <source>
        <strain evidence="8 9">DSM 18899</strain>
    </source>
</reference>
<dbReference type="CDD" id="cd03259">
    <property type="entry name" value="ABC_Carb_Solutes_like"/>
    <property type="match status" value="1"/>
</dbReference>
<proteinExistence type="predicted"/>
<dbReference type="InterPro" id="IPR008995">
    <property type="entry name" value="Mo/tungstate-bd_C_term_dom"/>
</dbReference>
<dbReference type="RefSeq" id="WP_072428068.1">
    <property type="nucleotide sequence ID" value="NZ_FPKR01000005.1"/>
</dbReference>
<evidence type="ECO:0000256" key="1">
    <source>
        <dbReference type="ARBA" id="ARBA00022448"/>
    </source>
</evidence>
<keyword evidence="6" id="KW-0472">Membrane</keyword>
<protein>
    <submittedName>
        <fullName evidence="8">Glycerol transport system ATP-binding protein</fullName>
    </submittedName>
</protein>
<keyword evidence="4 8" id="KW-0067">ATP-binding</keyword>
<dbReference type="EMBL" id="FPKR01000005">
    <property type="protein sequence ID" value="SFZ75322.1"/>
    <property type="molecule type" value="Genomic_DNA"/>
</dbReference>
<dbReference type="SUPFAM" id="SSF50331">
    <property type="entry name" value="MOP-like"/>
    <property type="match status" value="1"/>
</dbReference>
<keyword evidence="9" id="KW-1185">Reference proteome</keyword>
<dbReference type="Pfam" id="PF08402">
    <property type="entry name" value="TOBE_2"/>
    <property type="match status" value="1"/>
</dbReference>
<name>A0A1K2HGD7_9NEIS</name>
<sequence length="372" mass="40241">MQLQLDGISKQVGADTHIYPLSLSLVPGKINVLLGQTRAGKTTLMRLMAGLDKPSSGRLLADGVDVTGVSVRKRQLAMVYQQFVNYPSFTVFENIASPLRLAGQLGEAEIRSRVEAVADKLHIAHLLQRLPGELSGGQQQRTAMARALVKQAPLLLLDEPLVNLDYKLREELRAELKELFQHSQTTVVYATTEPQEALLLGGNTIVLDQGRLLQQGPTLEVFHHPASMRVAEVFSDPPMNLFAAQVSGAQRAAELGGDIALPLGPHLQALGSERYTLGVRPSHVRLTPASAHDYRLHCEVELAEISGSDTYLHTRHGEISLVAQLPGVHELAPGSAVALYLNPSEVFAFGADGRLAGSPQRRQAQGSAPWPA</sequence>
<dbReference type="SMART" id="SM00382">
    <property type="entry name" value="AAA"/>
    <property type="match status" value="1"/>
</dbReference>
<dbReference type="Proteomes" id="UP000186513">
    <property type="component" value="Unassembled WGS sequence"/>
</dbReference>
<dbReference type="InterPro" id="IPR015853">
    <property type="entry name" value="ABC_transpr_FbpC"/>
</dbReference>
<dbReference type="STRING" id="1121279.SAMN02745887_01547"/>
<evidence type="ECO:0000259" key="7">
    <source>
        <dbReference type="PROSITE" id="PS50893"/>
    </source>
</evidence>
<dbReference type="GO" id="GO:0015408">
    <property type="term" value="F:ABC-type ferric iron transporter activity"/>
    <property type="evidence" value="ECO:0007669"/>
    <property type="project" value="InterPro"/>
</dbReference>
<gene>
    <name evidence="8" type="ORF">SAMN02745887_01547</name>
</gene>
<dbReference type="GO" id="GO:0005524">
    <property type="term" value="F:ATP binding"/>
    <property type="evidence" value="ECO:0007669"/>
    <property type="project" value="UniProtKB-KW"/>
</dbReference>
<keyword evidence="5" id="KW-1278">Translocase</keyword>
<dbReference type="Pfam" id="PF00005">
    <property type="entry name" value="ABC_tran"/>
    <property type="match status" value="1"/>
</dbReference>
<dbReference type="InterPro" id="IPR047641">
    <property type="entry name" value="ABC_transpr_MalK/UgpC-like"/>
</dbReference>
<dbReference type="PANTHER" id="PTHR43875:SF15">
    <property type="entry name" value="TREHALOSE IMPORT ATP-BINDING PROTEIN SUGC"/>
    <property type="match status" value="1"/>
</dbReference>
<dbReference type="Gene3D" id="2.40.50.100">
    <property type="match status" value="1"/>
</dbReference>
<dbReference type="SUPFAM" id="SSF52540">
    <property type="entry name" value="P-loop containing nucleoside triphosphate hydrolases"/>
    <property type="match status" value="1"/>
</dbReference>
<dbReference type="GO" id="GO:0016887">
    <property type="term" value="F:ATP hydrolysis activity"/>
    <property type="evidence" value="ECO:0007669"/>
    <property type="project" value="InterPro"/>
</dbReference>
<dbReference type="InterPro" id="IPR003439">
    <property type="entry name" value="ABC_transporter-like_ATP-bd"/>
</dbReference>
<keyword evidence="2" id="KW-1003">Cell membrane</keyword>
<evidence type="ECO:0000256" key="5">
    <source>
        <dbReference type="ARBA" id="ARBA00022967"/>
    </source>
</evidence>
<evidence type="ECO:0000313" key="8">
    <source>
        <dbReference type="EMBL" id="SFZ75322.1"/>
    </source>
</evidence>